<gene>
    <name evidence="1" type="ORF">CLUMA_CG008775</name>
</gene>
<organism evidence="1 2">
    <name type="scientific">Clunio marinus</name>
    <dbReference type="NCBI Taxonomy" id="568069"/>
    <lineage>
        <taxon>Eukaryota</taxon>
        <taxon>Metazoa</taxon>
        <taxon>Ecdysozoa</taxon>
        <taxon>Arthropoda</taxon>
        <taxon>Hexapoda</taxon>
        <taxon>Insecta</taxon>
        <taxon>Pterygota</taxon>
        <taxon>Neoptera</taxon>
        <taxon>Endopterygota</taxon>
        <taxon>Diptera</taxon>
        <taxon>Nematocera</taxon>
        <taxon>Chironomoidea</taxon>
        <taxon>Chironomidae</taxon>
        <taxon>Clunio</taxon>
    </lineage>
</organism>
<reference evidence="1 2" key="1">
    <citation type="submission" date="2015-04" db="EMBL/GenBank/DDBJ databases">
        <authorList>
            <person name="Syromyatnikov M.Y."/>
            <person name="Popov V.N."/>
        </authorList>
    </citation>
    <scope>NUCLEOTIDE SEQUENCE [LARGE SCALE GENOMIC DNA]</scope>
</reference>
<sequence>MMLVNCRLQLHKEPFILHKLHCHLPSLVKLSTHSHLTYANPNDIHFFSFVITLIRLSQHLSKINDVLDETSFCTGMGNRQVCVNFNRILLESQ</sequence>
<evidence type="ECO:0000313" key="1">
    <source>
        <dbReference type="EMBL" id="CRK95183.1"/>
    </source>
</evidence>
<evidence type="ECO:0000313" key="2">
    <source>
        <dbReference type="Proteomes" id="UP000183832"/>
    </source>
</evidence>
<dbReference type="AlphaFoldDB" id="A0A1J1I4B6"/>
<dbReference type="EMBL" id="CVRI01000041">
    <property type="protein sequence ID" value="CRK95183.1"/>
    <property type="molecule type" value="Genomic_DNA"/>
</dbReference>
<dbReference type="Proteomes" id="UP000183832">
    <property type="component" value="Unassembled WGS sequence"/>
</dbReference>
<proteinExistence type="predicted"/>
<keyword evidence="2" id="KW-1185">Reference proteome</keyword>
<name>A0A1J1I4B6_9DIPT</name>
<protein>
    <submittedName>
        <fullName evidence="1">CLUMA_CG008775, isoform A</fullName>
    </submittedName>
</protein>
<accession>A0A1J1I4B6</accession>